<evidence type="ECO:0000259" key="6">
    <source>
        <dbReference type="PROSITE" id="PS51635"/>
    </source>
</evidence>
<keyword evidence="2 4" id="KW-0442">Lipid degradation</keyword>
<dbReference type="EMBL" id="JANBVN010000035">
    <property type="protein sequence ID" value="KAJ9158486.1"/>
    <property type="molecule type" value="Genomic_DNA"/>
</dbReference>
<dbReference type="PROSITE" id="PS51635">
    <property type="entry name" value="PNPLA"/>
    <property type="match status" value="1"/>
</dbReference>
<feature type="short sequence motif" description="GXSXG" evidence="4">
    <location>
        <begin position="36"/>
        <end position="40"/>
    </location>
</feature>
<evidence type="ECO:0000256" key="1">
    <source>
        <dbReference type="ARBA" id="ARBA00022801"/>
    </source>
</evidence>
<dbReference type="AlphaFoldDB" id="A0AA38VM98"/>
<gene>
    <name evidence="7" type="ORF">NKR19_g3275</name>
</gene>
<evidence type="ECO:0000256" key="4">
    <source>
        <dbReference type="PROSITE-ProRule" id="PRU01161"/>
    </source>
</evidence>
<dbReference type="PANTHER" id="PTHR24185">
    <property type="entry name" value="CALCIUM-INDEPENDENT PHOSPHOLIPASE A2-GAMMA"/>
    <property type="match status" value="1"/>
</dbReference>
<dbReference type="PANTHER" id="PTHR24185:SF1">
    <property type="entry name" value="CALCIUM-INDEPENDENT PHOSPHOLIPASE A2-GAMMA"/>
    <property type="match status" value="1"/>
</dbReference>
<dbReference type="SUPFAM" id="SSF52151">
    <property type="entry name" value="FabD/lysophospholipase-like"/>
    <property type="match status" value="1"/>
</dbReference>
<protein>
    <submittedName>
        <fullName evidence="7">FabD/lysophospholipase-like protein</fullName>
    </submittedName>
</protein>
<feature type="active site" description="Proton acceptor" evidence="4">
    <location>
        <position position="211"/>
    </location>
</feature>
<feature type="region of interest" description="Disordered" evidence="5">
    <location>
        <begin position="316"/>
        <end position="341"/>
    </location>
</feature>
<dbReference type="Gene3D" id="3.40.1090.10">
    <property type="entry name" value="Cytosolic phospholipase A2 catalytic domain"/>
    <property type="match status" value="1"/>
</dbReference>
<dbReference type="GO" id="GO:0047499">
    <property type="term" value="F:calcium-independent phospholipase A2 activity"/>
    <property type="evidence" value="ECO:0007669"/>
    <property type="project" value="TreeGrafter"/>
</dbReference>
<reference evidence="7" key="1">
    <citation type="submission" date="2022-07" db="EMBL/GenBank/DDBJ databases">
        <title>Fungi with potential for degradation of polypropylene.</title>
        <authorList>
            <person name="Gostincar C."/>
        </authorList>
    </citation>
    <scope>NUCLEOTIDE SEQUENCE</scope>
    <source>
        <strain evidence="7">EXF-13287</strain>
    </source>
</reference>
<comment type="caution">
    <text evidence="4">Lacks conserved residue(s) required for the propagation of feature annotation.</text>
</comment>
<keyword evidence="3 4" id="KW-0443">Lipid metabolism</keyword>
<keyword evidence="8" id="KW-1185">Reference proteome</keyword>
<evidence type="ECO:0000313" key="8">
    <source>
        <dbReference type="Proteomes" id="UP001174691"/>
    </source>
</evidence>
<evidence type="ECO:0000256" key="2">
    <source>
        <dbReference type="ARBA" id="ARBA00022963"/>
    </source>
</evidence>
<dbReference type="GO" id="GO:0019369">
    <property type="term" value="P:arachidonate metabolic process"/>
    <property type="evidence" value="ECO:0007669"/>
    <property type="project" value="TreeGrafter"/>
</dbReference>
<feature type="compositionally biased region" description="Polar residues" evidence="5">
    <location>
        <begin position="324"/>
        <end position="333"/>
    </location>
</feature>
<dbReference type="Proteomes" id="UP001174691">
    <property type="component" value="Unassembled WGS sequence"/>
</dbReference>
<feature type="region of interest" description="Disordered" evidence="5">
    <location>
        <begin position="454"/>
        <end position="480"/>
    </location>
</feature>
<keyword evidence="1 4" id="KW-0378">Hydrolase</keyword>
<dbReference type="GO" id="GO:0016020">
    <property type="term" value="C:membrane"/>
    <property type="evidence" value="ECO:0007669"/>
    <property type="project" value="TreeGrafter"/>
</dbReference>
<dbReference type="GO" id="GO:0046486">
    <property type="term" value="P:glycerolipid metabolic process"/>
    <property type="evidence" value="ECO:0007669"/>
    <property type="project" value="UniProtKB-ARBA"/>
</dbReference>
<dbReference type="GO" id="GO:0016042">
    <property type="term" value="P:lipid catabolic process"/>
    <property type="evidence" value="ECO:0007669"/>
    <property type="project" value="UniProtKB-UniRule"/>
</dbReference>
<sequence>MLRIRELEAGVDGHTTVSEDDLRLPLPCHYFDNIIGVSTGGLIAVMLGRLRMDVNECIQQYYVICNRIFRPHKYIRHYSAKRFEGATNEVVRNFCKCQCHPEGCFPRTHKFRQYDYLEFDEGDANGGRINSTCRVAVLTQRKAHGKGQSDTVYMMRSYNHRWRQANPRAYSTLNRGQVDASPVRIWEACRATTAAPLFFPKIIIDGRWHIDGGVGDNNPSTHAWNEANELSRASNGTNKVSMLVSIGTGMTEPYTKFGGLLSLAQYARKAITETEQAHKTTRNLAHQVDADYFRFDVRPFKDKHGGLSEIKLDECKRARKKQTPGDTTASTTAGAEDGQHHLRIPALTRDESQGQESTPENRELAKKRELILAEMDVQNDDVAAQPTVRGGYKPQKYDYTTFKTIKERTDDYCKSSHYSFLPHQSQIEAQNVKEEINRCARILFERSQRRKDDNLERWQRFRRHPDPQHEANRVSPPREA</sequence>
<feature type="active site" description="Nucleophile" evidence="4">
    <location>
        <position position="38"/>
    </location>
</feature>
<evidence type="ECO:0000256" key="3">
    <source>
        <dbReference type="ARBA" id="ARBA00023098"/>
    </source>
</evidence>
<dbReference type="Pfam" id="PF01734">
    <property type="entry name" value="Patatin"/>
    <property type="match status" value="1"/>
</dbReference>
<dbReference type="InterPro" id="IPR002641">
    <property type="entry name" value="PNPLA_dom"/>
</dbReference>
<comment type="caution">
    <text evidence="7">The sequence shown here is derived from an EMBL/GenBank/DDBJ whole genome shotgun (WGS) entry which is preliminary data.</text>
</comment>
<dbReference type="InterPro" id="IPR016035">
    <property type="entry name" value="Acyl_Trfase/lysoPLipase"/>
</dbReference>
<evidence type="ECO:0000313" key="7">
    <source>
        <dbReference type="EMBL" id="KAJ9158486.1"/>
    </source>
</evidence>
<evidence type="ECO:0000256" key="5">
    <source>
        <dbReference type="SAM" id="MobiDB-lite"/>
    </source>
</evidence>
<proteinExistence type="predicted"/>
<feature type="short sequence motif" description="DGA/G" evidence="4">
    <location>
        <begin position="211"/>
        <end position="213"/>
    </location>
</feature>
<organism evidence="7 8">
    <name type="scientific">Coniochaeta hoffmannii</name>
    <dbReference type="NCBI Taxonomy" id="91930"/>
    <lineage>
        <taxon>Eukaryota</taxon>
        <taxon>Fungi</taxon>
        <taxon>Dikarya</taxon>
        <taxon>Ascomycota</taxon>
        <taxon>Pezizomycotina</taxon>
        <taxon>Sordariomycetes</taxon>
        <taxon>Sordariomycetidae</taxon>
        <taxon>Coniochaetales</taxon>
        <taxon>Coniochaetaceae</taxon>
        <taxon>Coniochaeta</taxon>
    </lineage>
</organism>
<name>A0AA38VM98_9PEZI</name>
<feature type="domain" description="PNPLA" evidence="6">
    <location>
        <begin position="1"/>
        <end position="224"/>
    </location>
</feature>
<accession>A0AA38VM98</accession>